<gene>
    <name evidence="3" type="ORF">C8J26_2068</name>
    <name evidence="4" type="ORF">SPHINGO391_490140</name>
</gene>
<sequence>MIGKDSMGAGDTPMQSPPIAQEPLNRTEARYADAGTRSPAAPAAMPVGGIEGRRISLTSWAAAGVVGIGLWIVIIGLI</sequence>
<keyword evidence="2" id="KW-0472">Membrane</keyword>
<feature type="region of interest" description="Disordered" evidence="1">
    <location>
        <begin position="1"/>
        <end position="45"/>
    </location>
</feature>
<reference evidence="3 5" key="1">
    <citation type="submission" date="2018-04" db="EMBL/GenBank/DDBJ databases">
        <title>Genomic Encyclopedia of Type Strains, Phase III (KMG-III): the genomes of soil and plant-associated and newly described type strains.</title>
        <authorList>
            <person name="Whitman W."/>
        </authorList>
    </citation>
    <scope>NUCLEOTIDE SEQUENCE [LARGE SCALE GENOMIC DNA]</scope>
    <source>
        <strain evidence="3 5">MA101b</strain>
    </source>
</reference>
<proteinExistence type="predicted"/>
<dbReference type="EMBL" id="QAOG01000003">
    <property type="protein sequence ID" value="PTQ60356.1"/>
    <property type="molecule type" value="Genomic_DNA"/>
</dbReference>
<evidence type="ECO:0000256" key="1">
    <source>
        <dbReference type="SAM" id="MobiDB-lite"/>
    </source>
</evidence>
<evidence type="ECO:0000256" key="2">
    <source>
        <dbReference type="SAM" id="Phobius"/>
    </source>
</evidence>
<dbReference type="Proteomes" id="UP000326857">
    <property type="component" value="Unassembled WGS sequence"/>
</dbReference>
<evidence type="ECO:0000313" key="6">
    <source>
        <dbReference type="Proteomes" id="UP000326857"/>
    </source>
</evidence>
<feature type="transmembrane region" description="Helical" evidence="2">
    <location>
        <begin position="57"/>
        <end position="77"/>
    </location>
</feature>
<evidence type="ECO:0000313" key="5">
    <source>
        <dbReference type="Proteomes" id="UP000244189"/>
    </source>
</evidence>
<dbReference type="EMBL" id="CABVLI010000044">
    <property type="protein sequence ID" value="VVT26378.1"/>
    <property type="molecule type" value="Genomic_DNA"/>
</dbReference>
<accession>A0A5E8A602</accession>
<protein>
    <submittedName>
        <fullName evidence="3">Uncharacterized protein</fullName>
    </submittedName>
</protein>
<accession>A0A2T5GLZ5</accession>
<keyword evidence="2" id="KW-1133">Transmembrane helix</keyword>
<dbReference type="AlphaFoldDB" id="A0A2T5GLZ5"/>
<keyword evidence="2" id="KW-0812">Transmembrane</keyword>
<dbReference type="RefSeq" id="WP_056416460.1">
    <property type="nucleotide sequence ID" value="NZ_JASPFT010000001.1"/>
</dbReference>
<organism evidence="3 5">
    <name type="scientific">Sphingomonas aurantiaca</name>
    <dbReference type="NCBI Taxonomy" id="185949"/>
    <lineage>
        <taxon>Bacteria</taxon>
        <taxon>Pseudomonadati</taxon>
        <taxon>Pseudomonadota</taxon>
        <taxon>Alphaproteobacteria</taxon>
        <taxon>Sphingomonadales</taxon>
        <taxon>Sphingomonadaceae</taxon>
        <taxon>Sphingomonas</taxon>
    </lineage>
</organism>
<evidence type="ECO:0000313" key="3">
    <source>
        <dbReference type="EMBL" id="PTQ60356.1"/>
    </source>
</evidence>
<evidence type="ECO:0000313" key="4">
    <source>
        <dbReference type="EMBL" id="VVT26378.1"/>
    </source>
</evidence>
<keyword evidence="5" id="KW-1185">Reference proteome</keyword>
<reference evidence="4 6" key="2">
    <citation type="submission" date="2019-09" db="EMBL/GenBank/DDBJ databases">
        <authorList>
            <person name="Dittami M. S."/>
        </authorList>
    </citation>
    <scope>NUCLEOTIDE SEQUENCE [LARGE SCALE GENOMIC DNA]</scope>
    <source>
        <strain evidence="4">SPHINGO391</strain>
    </source>
</reference>
<name>A0A2T5GLZ5_9SPHN</name>
<dbReference type="Proteomes" id="UP000244189">
    <property type="component" value="Unassembled WGS sequence"/>
</dbReference>